<dbReference type="Proteomes" id="UP001177021">
    <property type="component" value="Unassembled WGS sequence"/>
</dbReference>
<protein>
    <submittedName>
        <fullName evidence="1">Uncharacterized protein</fullName>
    </submittedName>
</protein>
<reference evidence="1" key="1">
    <citation type="submission" date="2023-10" db="EMBL/GenBank/DDBJ databases">
        <authorList>
            <person name="Rodriguez Cubillos JULIANA M."/>
            <person name="De Vega J."/>
        </authorList>
    </citation>
    <scope>NUCLEOTIDE SEQUENCE</scope>
</reference>
<dbReference type="EMBL" id="CASHSV030000034">
    <property type="protein sequence ID" value="CAJ2644079.1"/>
    <property type="molecule type" value="Genomic_DNA"/>
</dbReference>
<evidence type="ECO:0000313" key="2">
    <source>
        <dbReference type="Proteomes" id="UP001177021"/>
    </source>
</evidence>
<evidence type="ECO:0000313" key="1">
    <source>
        <dbReference type="EMBL" id="CAJ2644079.1"/>
    </source>
</evidence>
<organism evidence="1 2">
    <name type="scientific">Trifolium pratense</name>
    <name type="common">Red clover</name>
    <dbReference type="NCBI Taxonomy" id="57577"/>
    <lineage>
        <taxon>Eukaryota</taxon>
        <taxon>Viridiplantae</taxon>
        <taxon>Streptophyta</taxon>
        <taxon>Embryophyta</taxon>
        <taxon>Tracheophyta</taxon>
        <taxon>Spermatophyta</taxon>
        <taxon>Magnoliopsida</taxon>
        <taxon>eudicotyledons</taxon>
        <taxon>Gunneridae</taxon>
        <taxon>Pentapetalae</taxon>
        <taxon>rosids</taxon>
        <taxon>fabids</taxon>
        <taxon>Fabales</taxon>
        <taxon>Fabaceae</taxon>
        <taxon>Papilionoideae</taxon>
        <taxon>50 kb inversion clade</taxon>
        <taxon>NPAAA clade</taxon>
        <taxon>Hologalegina</taxon>
        <taxon>IRL clade</taxon>
        <taxon>Trifolieae</taxon>
        <taxon>Trifolium</taxon>
    </lineage>
</organism>
<comment type="caution">
    <text evidence="1">The sequence shown here is derived from an EMBL/GenBank/DDBJ whole genome shotgun (WGS) entry which is preliminary data.</text>
</comment>
<gene>
    <name evidence="1" type="ORF">MILVUS5_LOCUS13190</name>
</gene>
<name>A0ACB0JKC7_TRIPR</name>
<sequence>MDDTTRNGKESFNDDSNTNTGTKIHSPLHVNRKGRPPKNRLISVSETVSKKVRKKSRKSDDGETNTECNIGKMCSQTENSIRVESSIEVVTGESFMDSNTVVQSNMSFTELLATCHTRTKGSTEGRANV</sequence>
<accession>A0ACB0JKC7</accession>
<proteinExistence type="predicted"/>
<keyword evidence="2" id="KW-1185">Reference proteome</keyword>